<dbReference type="Proteomes" id="UP000198703">
    <property type="component" value="Unassembled WGS sequence"/>
</dbReference>
<dbReference type="Pfam" id="PF13439">
    <property type="entry name" value="Glyco_transf_4"/>
    <property type="match status" value="1"/>
</dbReference>
<dbReference type="Gene3D" id="3.40.50.2000">
    <property type="entry name" value="Glycogen Phosphorylase B"/>
    <property type="match status" value="2"/>
</dbReference>
<accession>A0A1H3XR89</accession>
<feature type="domain" description="Glycosyl transferase family 1" evidence="1">
    <location>
        <begin position="193"/>
        <end position="352"/>
    </location>
</feature>
<dbReference type="AlphaFoldDB" id="A0A1H3XR89"/>
<dbReference type="RefSeq" id="WP_175478767.1">
    <property type="nucleotide sequence ID" value="NZ_FNQM01000002.1"/>
</dbReference>
<dbReference type="EMBL" id="FNQM01000002">
    <property type="protein sequence ID" value="SEA01094.1"/>
    <property type="molecule type" value="Genomic_DNA"/>
</dbReference>
<name>A0A1H3XR89_9RHOB</name>
<keyword evidence="4" id="KW-1185">Reference proteome</keyword>
<dbReference type="InterPro" id="IPR028098">
    <property type="entry name" value="Glyco_trans_4-like_N"/>
</dbReference>
<proteinExistence type="predicted"/>
<organism evidence="3 4">
    <name type="scientific">Rubrimonas cliftonensis</name>
    <dbReference type="NCBI Taxonomy" id="89524"/>
    <lineage>
        <taxon>Bacteria</taxon>
        <taxon>Pseudomonadati</taxon>
        <taxon>Pseudomonadota</taxon>
        <taxon>Alphaproteobacteria</taxon>
        <taxon>Rhodobacterales</taxon>
        <taxon>Paracoccaceae</taxon>
        <taxon>Rubrimonas</taxon>
    </lineage>
</organism>
<keyword evidence="3" id="KW-0328">Glycosyltransferase</keyword>
<dbReference type="PANTHER" id="PTHR45947">
    <property type="entry name" value="SULFOQUINOVOSYL TRANSFERASE SQD2"/>
    <property type="match status" value="1"/>
</dbReference>
<evidence type="ECO:0000259" key="1">
    <source>
        <dbReference type="Pfam" id="PF00534"/>
    </source>
</evidence>
<dbReference type="GO" id="GO:0016758">
    <property type="term" value="F:hexosyltransferase activity"/>
    <property type="evidence" value="ECO:0007669"/>
    <property type="project" value="TreeGrafter"/>
</dbReference>
<evidence type="ECO:0000313" key="3">
    <source>
        <dbReference type="EMBL" id="SEA01094.1"/>
    </source>
</evidence>
<dbReference type="CDD" id="cd03801">
    <property type="entry name" value="GT4_PimA-like"/>
    <property type="match status" value="1"/>
</dbReference>
<keyword evidence="3" id="KW-0808">Transferase</keyword>
<dbReference type="STRING" id="89524.SAMN05444370_102509"/>
<dbReference type="InterPro" id="IPR050194">
    <property type="entry name" value="Glycosyltransferase_grp1"/>
</dbReference>
<feature type="domain" description="Glycosyltransferase subfamily 4-like N-terminal" evidence="2">
    <location>
        <begin position="22"/>
        <end position="154"/>
    </location>
</feature>
<gene>
    <name evidence="3" type="ORF">SAMN05444370_102509</name>
</gene>
<evidence type="ECO:0000259" key="2">
    <source>
        <dbReference type="Pfam" id="PF13439"/>
    </source>
</evidence>
<evidence type="ECO:0000313" key="4">
    <source>
        <dbReference type="Proteomes" id="UP000198703"/>
    </source>
</evidence>
<dbReference type="SUPFAM" id="SSF53756">
    <property type="entry name" value="UDP-Glycosyltransferase/glycogen phosphorylase"/>
    <property type="match status" value="1"/>
</dbReference>
<protein>
    <submittedName>
        <fullName evidence="3">Phosphatidylinositol alpha-1,6-mannosyltransferase</fullName>
    </submittedName>
</protein>
<sequence>MPAPMPRRRALLLVQCFPPRLGGIEAWMGALAETLSRQGVEVTVLADAARGGARHDAGAAYSVRRFGGPRPLRRRLKGLAARWAAQSVDVVYADSWKSLEHAWLGGAARVVCHAHGNELPEGPTDRRARRVRAALAKATTVLAASRLALERLEALAPPGVALALRTPPIAAPAPADDDEKALACAAWPLAGGPRLLCVARLEPLKGVDRVIAALPELSARHPEVSLVVAGDGPDRARLEDLARTTNCEDRVRFVGFVQGARKAALYAAADLFTMPTRAVGRRRESFGMVYLEAALAETPALAGDAGGSADAVAHKRTGMLCDGESQEEVTAALGALLADRARLTRLGSAAREHAEGQLWPARISDYLGDFPAACAPGPRPAR</sequence>
<dbReference type="Pfam" id="PF00534">
    <property type="entry name" value="Glycos_transf_1"/>
    <property type="match status" value="1"/>
</dbReference>
<dbReference type="PANTHER" id="PTHR45947:SF3">
    <property type="entry name" value="SULFOQUINOVOSYL TRANSFERASE SQD2"/>
    <property type="match status" value="1"/>
</dbReference>
<dbReference type="InterPro" id="IPR001296">
    <property type="entry name" value="Glyco_trans_1"/>
</dbReference>
<reference evidence="3 4" key="1">
    <citation type="submission" date="2016-10" db="EMBL/GenBank/DDBJ databases">
        <authorList>
            <person name="de Groot N.N."/>
        </authorList>
    </citation>
    <scope>NUCLEOTIDE SEQUENCE [LARGE SCALE GENOMIC DNA]</scope>
    <source>
        <strain evidence="3 4">DSM 15345</strain>
    </source>
</reference>